<feature type="domain" description="Transferrin-binding protein B C-lobe/N-lobe beta-barrel" evidence="3">
    <location>
        <begin position="303"/>
        <end position="406"/>
    </location>
</feature>
<keyword evidence="2" id="KW-0732">Signal</keyword>
<feature type="region of interest" description="Disordered" evidence="1">
    <location>
        <begin position="26"/>
        <end position="59"/>
    </location>
</feature>
<protein>
    <recommendedName>
        <fullName evidence="3">Transferrin-binding protein B C-lobe/N-lobe beta-barrel domain-containing protein</fullName>
    </recommendedName>
</protein>
<evidence type="ECO:0000313" key="4">
    <source>
        <dbReference type="EMBL" id="EDP8660621.1"/>
    </source>
</evidence>
<feature type="signal peptide" evidence="2">
    <location>
        <begin position="1"/>
        <end position="19"/>
    </location>
</feature>
<evidence type="ECO:0000256" key="2">
    <source>
        <dbReference type="SAM" id="SignalP"/>
    </source>
</evidence>
<reference evidence="4" key="1">
    <citation type="submission" date="2019-12" db="EMBL/GenBank/DDBJ databases">
        <authorList>
            <person name="Ashton P.M."/>
            <person name="Dallman T."/>
            <person name="Nair S."/>
            <person name="De Pinna E."/>
            <person name="Peters T."/>
            <person name="Grant K."/>
        </authorList>
    </citation>
    <scope>NUCLEOTIDE SEQUENCE</scope>
    <source>
        <strain evidence="4">854886</strain>
    </source>
</reference>
<dbReference type="Pfam" id="PF01298">
    <property type="entry name" value="TbpB_B_D"/>
    <property type="match status" value="1"/>
</dbReference>
<dbReference type="EMBL" id="AANPCH010000001">
    <property type="protein sequence ID" value="EDP8660621.1"/>
    <property type="molecule type" value="Genomic_DNA"/>
</dbReference>
<sequence>MKITFSITSVILSCSLLTACGGGGGNGSKAHSMATNETSQVESISALAPPNSSGNNTVEVNETVGTAGTHSASNTGIPVANEATAPSCGPSIACGGGGNSNKAPSTTTGEISQVESIGTSGTSGSSDNNSGEVTETVDSVENNSTVNTGTPVVNEATQQDKPAISTPTNKTHISEAKYDTGTILTRTVNDIDSAMIHKSNVVDDPDVFAIKMKDGEVIVDVKPLNTGDPEDYRKLVSKNLNILRDKSGEAIGFYGLVETYTNQTDLRTLTGKNRYGRVDYIVAMNGEEKKLPSVTADYIGKLYYDQEQAPAKEADISLHYEERQISGTIIDKDRPHFSLEIDTRKPHKVDEDGSFMAALVGRNDRTDEKMHGYIDGNFYGKDGEIVAGSVRSKADNSWGGVFGGEKQE</sequence>
<dbReference type="SUPFAM" id="SSF56925">
    <property type="entry name" value="OMPA-like"/>
    <property type="match status" value="1"/>
</dbReference>
<feature type="compositionally biased region" description="Polar residues" evidence="1">
    <location>
        <begin position="33"/>
        <end position="43"/>
    </location>
</feature>
<accession>A0A698W4M8</accession>
<proteinExistence type="predicted"/>
<feature type="compositionally biased region" description="Polar residues" evidence="1">
    <location>
        <begin position="100"/>
        <end position="115"/>
    </location>
</feature>
<name>A0A698W4M8_SALBN</name>
<feature type="region of interest" description="Disordered" evidence="1">
    <location>
        <begin position="98"/>
        <end position="150"/>
    </location>
</feature>
<comment type="caution">
    <text evidence="4">The sequence shown here is derived from an EMBL/GenBank/DDBJ whole genome shotgun (WGS) entry which is preliminary data.</text>
</comment>
<evidence type="ECO:0000256" key="1">
    <source>
        <dbReference type="SAM" id="MobiDB-lite"/>
    </source>
</evidence>
<dbReference type="Gene3D" id="2.40.160.90">
    <property type="match status" value="1"/>
</dbReference>
<gene>
    <name evidence="4" type="ORF">GRG92_000208</name>
</gene>
<dbReference type="PROSITE" id="PS51257">
    <property type="entry name" value="PROKAR_LIPOPROTEIN"/>
    <property type="match status" value="1"/>
</dbReference>
<evidence type="ECO:0000259" key="3">
    <source>
        <dbReference type="Pfam" id="PF01298"/>
    </source>
</evidence>
<feature type="chain" id="PRO_5025676886" description="Transferrin-binding protein B C-lobe/N-lobe beta-barrel domain-containing protein" evidence="2">
    <location>
        <begin position="20"/>
        <end position="408"/>
    </location>
</feature>
<dbReference type="AlphaFoldDB" id="A0A698W4M8"/>
<dbReference type="InterPro" id="IPR011250">
    <property type="entry name" value="OMP/PagP_B-barrel"/>
</dbReference>
<feature type="compositionally biased region" description="Polar residues" evidence="1">
    <location>
        <begin position="50"/>
        <end position="59"/>
    </location>
</feature>
<feature type="compositionally biased region" description="Polar residues" evidence="1">
    <location>
        <begin position="132"/>
        <end position="150"/>
    </location>
</feature>
<feature type="compositionally biased region" description="Low complexity" evidence="1">
    <location>
        <begin position="116"/>
        <end position="131"/>
    </location>
</feature>
<organism evidence="4">
    <name type="scientific">Salmonella bongori</name>
    <dbReference type="NCBI Taxonomy" id="54736"/>
    <lineage>
        <taxon>Bacteria</taxon>
        <taxon>Pseudomonadati</taxon>
        <taxon>Pseudomonadota</taxon>
        <taxon>Gammaproteobacteria</taxon>
        <taxon>Enterobacterales</taxon>
        <taxon>Enterobacteriaceae</taxon>
        <taxon>Salmonella</taxon>
    </lineage>
</organism>
<dbReference type="InterPro" id="IPR001677">
    <property type="entry name" value="TbpB_B_D"/>
</dbReference>